<dbReference type="SUPFAM" id="SSF48452">
    <property type="entry name" value="TPR-like"/>
    <property type="match status" value="1"/>
</dbReference>
<feature type="transmembrane region" description="Helical" evidence="4">
    <location>
        <begin position="6"/>
        <end position="23"/>
    </location>
</feature>
<dbReference type="GO" id="GO:0016805">
    <property type="term" value="F:dipeptidase activity"/>
    <property type="evidence" value="ECO:0007669"/>
    <property type="project" value="InterPro"/>
</dbReference>
<dbReference type="InterPro" id="IPR000868">
    <property type="entry name" value="Isochorismatase-like_dom"/>
</dbReference>
<dbReference type="GO" id="GO:0006508">
    <property type="term" value="P:proteolysis"/>
    <property type="evidence" value="ECO:0007669"/>
    <property type="project" value="InterPro"/>
</dbReference>
<dbReference type="EMBL" id="JNBS01000402">
    <property type="protein sequence ID" value="OQS05937.1"/>
    <property type="molecule type" value="Genomic_DNA"/>
</dbReference>
<dbReference type="Gene3D" id="3.40.50.850">
    <property type="entry name" value="Isochorismatase-like"/>
    <property type="match status" value="2"/>
</dbReference>
<dbReference type="Gene3D" id="1.25.40.10">
    <property type="entry name" value="Tetratricopeptide repeat domain"/>
    <property type="match status" value="1"/>
</dbReference>
<dbReference type="PROSITE" id="PS50005">
    <property type="entry name" value="TPR"/>
    <property type="match status" value="1"/>
</dbReference>
<gene>
    <name evidence="6" type="ORF">THRCLA_01983</name>
</gene>
<dbReference type="InterPro" id="IPR011990">
    <property type="entry name" value="TPR-like_helical_dom_sf"/>
</dbReference>
<evidence type="ECO:0000256" key="1">
    <source>
        <dbReference type="ARBA" id="ARBA00005705"/>
    </source>
</evidence>
<feature type="transmembrane region" description="Helical" evidence="4">
    <location>
        <begin position="209"/>
        <end position="229"/>
    </location>
</feature>
<keyword evidence="4" id="KW-0472">Membrane</keyword>
<keyword evidence="4" id="KW-1133">Transmembrane helix</keyword>
<evidence type="ECO:0000256" key="3">
    <source>
        <dbReference type="PROSITE-ProRule" id="PRU00339"/>
    </source>
</evidence>
<feature type="transmembrane region" description="Helical" evidence="4">
    <location>
        <begin position="235"/>
        <end position="260"/>
    </location>
</feature>
<evidence type="ECO:0000259" key="5">
    <source>
        <dbReference type="Pfam" id="PF00857"/>
    </source>
</evidence>
<dbReference type="Proteomes" id="UP000243217">
    <property type="component" value="Unassembled WGS sequence"/>
</dbReference>
<dbReference type="InterPro" id="IPR019734">
    <property type="entry name" value="TPR_rpt"/>
</dbReference>
<protein>
    <submittedName>
        <fullName evidence="6">Peptidase</fullName>
    </submittedName>
</protein>
<keyword evidence="3" id="KW-0802">TPR repeat</keyword>
<dbReference type="PANTHER" id="PTHR14119">
    <property type="entry name" value="HYDROLASE"/>
    <property type="match status" value="1"/>
</dbReference>
<dbReference type="SMART" id="SM00028">
    <property type="entry name" value="TPR"/>
    <property type="match status" value="2"/>
</dbReference>
<dbReference type="Pfam" id="PF00857">
    <property type="entry name" value="Isochorismatase"/>
    <property type="match status" value="2"/>
</dbReference>
<feature type="repeat" description="TPR" evidence="3">
    <location>
        <begin position="99"/>
        <end position="132"/>
    </location>
</feature>
<keyword evidence="4" id="KW-0812">Transmembrane</keyword>
<sequence length="1441" mass="160710">MTLTEYLYGLIMIKNVIYQIALLMDIETGDRLRRICAIPAIPIAYFASEYDFLVQQHVAVRYALALYIGIIGAVIVHASIESTLIWNSQKIKPWKKDVHSMQYLEGMQLFSERKYSKAIEFFTKAIEHRPDDIINYTRRGDSYMCVERYDLAYEDYAMAYVMDRSDNDAKARMELSKEKLPSNYVIVEPQLNRERHLPVQEETPKLSKFNLVLVFVLTIPVLMLLHTIIRIIVDILLSSISFLVYNVHYVGLKIHFYVVLPIWRESKDTIYYISNCIVSILKSIFRAIDYLLCKLWDVVLYFLRKLGKIAQIIGKFLKSPFEHFATALAKLVNSIIEMVCRVVRALFDTIRFILSVINSSISGQFKRNCKQAFIKLVNLLANLFIDFINLIWTCLSALARSVRRLLTIIHDLSLALKIPQMLSSISSIVGELLRGVYLITESAITASYNAVNALVGFSLLKSSHACAAGACAGCQRATTTTTAMATQTIDCNQCDFRIGKVPSKKHLASSMRGVMPFRLEYPLGNDRGSVFDSNTTRTMPIGKIPQVEITFGYISGIYGMINENQVTIAQSTCGGRLVGKSVENDGWALFNGVELSNIAMERATTAREAIVLMGTLAEKYGYYGATTDNTNAFLASGEAFSVVDPNEAWIMHLHPDDSGASAVWAAQRVPDQHIAVVANQFIIRQLNLSDTDNFIASSNVEAVATRSGFYNAKTHGSFDWTHAYAYRRDGKQAPNYYYSTRRMWRVLSLASPSLELCSTTDELASDYPFSTQVDAQISPKTLMTYLRDHYENTPFDLTKGPMAGPYGNPDRYEVNGNGNMTKSHAMQGQQERAISVAFASYTFIAVLDSNDSMQSFLWFSQYAPHTASYVPIYTFVNEIPAEFSIGSLHTFDPNAAYWAFATVGNWASRFYMYAMPSVQAVQRSLEQNILLTQALIRANIQNSVNQSWSREYLTTTSATIATTTITTYSKLFGQLVAEYHDGYHMQALDSSSIKPNSLFYPEWWLDQVGYFNKPNLINASATNGIWFLGCFTAMVNGGMWMSTIRLKMLGKSVARVGKLKAASSVLFVCDIQEIFRERIYEMSTVAAGANTLVQAAKILNIPTIATTQYVARFGPTLAEVGLPASLQVHDKTRFSMLTDDVQAELSKINATSVVLCGIESHVCVLQTCLDLIEKGYDVHIPVDAVSSSTSFLRTMGIERLKESGAFLTSVESIVFQLTEDSKHPSFKAISNLIKTHTVGQSTMASVGKLSPASSVLFVCDIQQAFTSRIYEMPSLILGSQTLVHAATVLKMPVIVSEHDQARYGSTVAEIPLPSNAKIFNKTSYSMLTDDVLAELPATVKSVILCGIETHVCVLQTCLDLIEKGYDVHIPVDAVSSNSPEDAINPSFLHTWGLKRLERAGTFLTTVQTILYQLVGGTTHECYTEINELVKVHARHPNGLSR</sequence>
<evidence type="ECO:0000256" key="2">
    <source>
        <dbReference type="ARBA" id="ARBA00006336"/>
    </source>
</evidence>
<feature type="domain" description="Isochorismatase-like" evidence="5">
    <location>
        <begin position="1254"/>
        <end position="1405"/>
    </location>
</feature>
<accession>A0A1W0A6M1</accession>
<dbReference type="InterPro" id="IPR036380">
    <property type="entry name" value="Isochorismatase-like_sf"/>
</dbReference>
<reference evidence="6 7" key="1">
    <citation type="journal article" date="2014" name="Genome Biol. Evol.">
        <title>The secreted proteins of Achlya hypogyna and Thraustotheca clavata identify the ancestral oomycete secretome and reveal gene acquisitions by horizontal gene transfer.</title>
        <authorList>
            <person name="Misner I."/>
            <person name="Blouin N."/>
            <person name="Leonard G."/>
            <person name="Richards T.A."/>
            <person name="Lane C.E."/>
        </authorList>
    </citation>
    <scope>NUCLEOTIDE SEQUENCE [LARGE SCALE GENOMIC DNA]</scope>
    <source>
        <strain evidence="6 7">ATCC 34112</strain>
    </source>
</reference>
<evidence type="ECO:0000256" key="4">
    <source>
        <dbReference type="SAM" id="Phobius"/>
    </source>
</evidence>
<feature type="domain" description="Isochorismatase-like" evidence="5">
    <location>
        <begin position="1064"/>
        <end position="1211"/>
    </location>
</feature>
<feature type="transmembrane region" description="Helical" evidence="4">
    <location>
        <begin position="376"/>
        <end position="399"/>
    </location>
</feature>
<dbReference type="InterPro" id="IPR005322">
    <property type="entry name" value="Peptidase_C69"/>
</dbReference>
<dbReference type="InterPro" id="IPR050993">
    <property type="entry name" value="Isochorismatase_domain"/>
</dbReference>
<dbReference type="GO" id="GO:0070004">
    <property type="term" value="F:cysteine-type exopeptidase activity"/>
    <property type="evidence" value="ECO:0007669"/>
    <property type="project" value="InterPro"/>
</dbReference>
<comment type="caution">
    <text evidence="6">The sequence shown here is derived from an EMBL/GenBank/DDBJ whole genome shotgun (WGS) entry which is preliminary data.</text>
</comment>
<proteinExistence type="inferred from homology"/>
<dbReference type="OrthoDB" id="269496at2759"/>
<comment type="similarity">
    <text evidence="2">Belongs to the isochorismatase family.</text>
</comment>
<evidence type="ECO:0000313" key="7">
    <source>
        <dbReference type="Proteomes" id="UP000243217"/>
    </source>
</evidence>
<dbReference type="PANTHER" id="PTHR14119:SF3">
    <property type="entry name" value="ISOCHORISMATASE DOMAIN-CONTAINING PROTEIN 2"/>
    <property type="match status" value="1"/>
</dbReference>
<evidence type="ECO:0000313" key="6">
    <source>
        <dbReference type="EMBL" id="OQS05937.1"/>
    </source>
</evidence>
<feature type="transmembrane region" description="Helical" evidence="4">
    <location>
        <begin position="65"/>
        <end position="86"/>
    </location>
</feature>
<dbReference type="Pfam" id="PF03577">
    <property type="entry name" value="Peptidase_C69"/>
    <property type="match status" value="1"/>
</dbReference>
<dbReference type="STRING" id="74557.A0A1W0A6M1"/>
<dbReference type="SUPFAM" id="SSF52499">
    <property type="entry name" value="Isochorismatase-like hydrolases"/>
    <property type="match status" value="2"/>
</dbReference>
<keyword evidence="7" id="KW-1185">Reference proteome</keyword>
<name>A0A1W0A6M1_9STRA</name>
<comment type="similarity">
    <text evidence="1">Belongs to the peptidase C69 family. Secernin subfamily.</text>
</comment>
<organism evidence="6 7">
    <name type="scientific">Thraustotheca clavata</name>
    <dbReference type="NCBI Taxonomy" id="74557"/>
    <lineage>
        <taxon>Eukaryota</taxon>
        <taxon>Sar</taxon>
        <taxon>Stramenopiles</taxon>
        <taxon>Oomycota</taxon>
        <taxon>Saprolegniomycetes</taxon>
        <taxon>Saprolegniales</taxon>
        <taxon>Achlyaceae</taxon>
        <taxon>Thraustotheca</taxon>
    </lineage>
</organism>